<protein>
    <submittedName>
        <fullName evidence="1">Uncharacterized protein</fullName>
    </submittedName>
</protein>
<name>A0A0E9XTC9_ANGAN</name>
<organism evidence="1">
    <name type="scientific">Anguilla anguilla</name>
    <name type="common">European freshwater eel</name>
    <name type="synonym">Muraena anguilla</name>
    <dbReference type="NCBI Taxonomy" id="7936"/>
    <lineage>
        <taxon>Eukaryota</taxon>
        <taxon>Metazoa</taxon>
        <taxon>Chordata</taxon>
        <taxon>Craniata</taxon>
        <taxon>Vertebrata</taxon>
        <taxon>Euteleostomi</taxon>
        <taxon>Actinopterygii</taxon>
        <taxon>Neopterygii</taxon>
        <taxon>Teleostei</taxon>
        <taxon>Anguilliformes</taxon>
        <taxon>Anguillidae</taxon>
        <taxon>Anguilla</taxon>
    </lineage>
</organism>
<dbReference type="AlphaFoldDB" id="A0A0E9XTC9"/>
<proteinExistence type="predicted"/>
<dbReference type="EMBL" id="GBXM01003654">
    <property type="protein sequence ID" value="JAI04924.1"/>
    <property type="molecule type" value="Transcribed_RNA"/>
</dbReference>
<accession>A0A0E9XTC9</accession>
<sequence length="23" mass="2570">MLTITVLIPFPFPSTLAIRRGIL</sequence>
<reference evidence="1" key="1">
    <citation type="submission" date="2014-11" db="EMBL/GenBank/DDBJ databases">
        <authorList>
            <person name="Amaro Gonzalez C."/>
        </authorList>
    </citation>
    <scope>NUCLEOTIDE SEQUENCE</scope>
</reference>
<reference evidence="1" key="2">
    <citation type="journal article" date="2015" name="Fish Shellfish Immunol.">
        <title>Early steps in the European eel (Anguilla anguilla)-Vibrio vulnificus interaction in the gills: Role of the RtxA13 toxin.</title>
        <authorList>
            <person name="Callol A."/>
            <person name="Pajuelo D."/>
            <person name="Ebbesson L."/>
            <person name="Teles M."/>
            <person name="MacKenzie S."/>
            <person name="Amaro C."/>
        </authorList>
    </citation>
    <scope>NUCLEOTIDE SEQUENCE</scope>
</reference>
<evidence type="ECO:0000313" key="1">
    <source>
        <dbReference type="EMBL" id="JAI04924.1"/>
    </source>
</evidence>